<dbReference type="InterPro" id="IPR001623">
    <property type="entry name" value="DnaJ_domain"/>
</dbReference>
<dbReference type="KEGG" id="eus:EUTSA_v10012020mg"/>
<feature type="compositionally biased region" description="Polar residues" evidence="1">
    <location>
        <begin position="324"/>
        <end position="333"/>
    </location>
</feature>
<dbReference type="PANTHER" id="PTHR44137">
    <property type="entry name" value="BNAC03G44070D PROTEIN"/>
    <property type="match status" value="1"/>
</dbReference>
<dbReference type="Pfam" id="PF00226">
    <property type="entry name" value="DnaJ"/>
    <property type="match status" value="1"/>
</dbReference>
<dbReference type="EMBL" id="KI517809">
    <property type="protein sequence ID" value="ESQ30902.1"/>
    <property type="molecule type" value="Genomic_DNA"/>
</dbReference>
<sequence>MECNKEEARRAMDIAQRKLSKNDYNGAKKFVNKAQDMYPALDGLKQVMTIIDVYISASNQSNGADWYGILGVDPLADDRKLKKQYKKLALLLHPDKNKFHGAEGAFVLVSDAFFLLSDHSKRMAYDQTRKSKEYGQKARDHASYSSAKDPRRWFDDLKVRDAYSTSESDSAKEFREWFEKQKVKDASRSTCSASDNAKKDPREWFDEVKVRHASTSESDSTKEFREWFDKQKVKDASSSTSVSYSAKKDPRGWFDDVKVRDASTSESDSAKEFREWFDKQKLRDASCSTSCASDNAKKDPRGWFAAATARVNEKEEAERLSKKPTGNANSTFEAQRIFKI</sequence>
<dbReference type="eggNOG" id="ENOG502QQV4">
    <property type="taxonomic scope" value="Eukaryota"/>
</dbReference>
<dbReference type="OMA" id="KDPRGWF"/>
<feature type="domain" description="J" evidence="2">
    <location>
        <begin position="65"/>
        <end position="129"/>
    </location>
</feature>
<keyword evidence="4" id="KW-1185">Reference proteome</keyword>
<evidence type="ECO:0000259" key="2">
    <source>
        <dbReference type="PROSITE" id="PS50076"/>
    </source>
</evidence>
<gene>
    <name evidence="3" type="ORF">EUTSA_v10012020mg</name>
</gene>
<feature type="region of interest" description="Disordered" evidence="1">
    <location>
        <begin position="314"/>
        <end position="340"/>
    </location>
</feature>
<reference evidence="3 4" key="1">
    <citation type="journal article" date="2013" name="Front. Plant Sci.">
        <title>The Reference Genome of the Halophytic Plant Eutrema salsugineum.</title>
        <authorList>
            <person name="Yang R."/>
            <person name="Jarvis D.E."/>
            <person name="Chen H."/>
            <person name="Beilstein M.A."/>
            <person name="Grimwood J."/>
            <person name="Jenkins J."/>
            <person name="Shu S."/>
            <person name="Prochnik S."/>
            <person name="Xin M."/>
            <person name="Ma C."/>
            <person name="Schmutz J."/>
            <person name="Wing R.A."/>
            <person name="Mitchell-Olds T."/>
            <person name="Schumaker K.S."/>
            <person name="Wang X."/>
        </authorList>
    </citation>
    <scope>NUCLEOTIDE SEQUENCE [LARGE SCALE GENOMIC DNA]</scope>
</reference>
<name>V4KLU6_EUTSA</name>
<proteinExistence type="predicted"/>
<protein>
    <recommendedName>
        <fullName evidence="2">J domain-containing protein</fullName>
    </recommendedName>
</protein>
<evidence type="ECO:0000256" key="1">
    <source>
        <dbReference type="SAM" id="MobiDB-lite"/>
    </source>
</evidence>
<dbReference type="Proteomes" id="UP000030689">
    <property type="component" value="Unassembled WGS sequence"/>
</dbReference>
<dbReference type="SUPFAM" id="SSF46565">
    <property type="entry name" value="Chaperone J-domain"/>
    <property type="match status" value="1"/>
</dbReference>
<dbReference type="PRINTS" id="PR00625">
    <property type="entry name" value="JDOMAIN"/>
</dbReference>
<accession>V4KLU6</accession>
<dbReference type="OrthoDB" id="10250354at2759"/>
<dbReference type="STRING" id="72664.V4KLU6"/>
<dbReference type="Gramene" id="ESQ30902">
    <property type="protein sequence ID" value="ESQ30902"/>
    <property type="gene ID" value="EUTSA_v10012020mg"/>
</dbReference>
<evidence type="ECO:0000313" key="3">
    <source>
        <dbReference type="EMBL" id="ESQ30902.1"/>
    </source>
</evidence>
<evidence type="ECO:0000313" key="4">
    <source>
        <dbReference type="Proteomes" id="UP000030689"/>
    </source>
</evidence>
<dbReference type="PROSITE" id="PS50076">
    <property type="entry name" value="DNAJ_2"/>
    <property type="match status" value="1"/>
</dbReference>
<dbReference type="AlphaFoldDB" id="V4KLU6"/>
<dbReference type="CDD" id="cd06257">
    <property type="entry name" value="DnaJ"/>
    <property type="match status" value="1"/>
</dbReference>
<dbReference type="Gene3D" id="1.10.287.110">
    <property type="entry name" value="DnaJ domain"/>
    <property type="match status" value="1"/>
</dbReference>
<dbReference type="SMART" id="SM00271">
    <property type="entry name" value="DnaJ"/>
    <property type="match status" value="1"/>
</dbReference>
<dbReference type="PANTHER" id="PTHR44137:SF32">
    <property type="entry name" value="DNAJ HEAT SHOCK AMINO-TERMINAL DOMAIN PROTEIN"/>
    <property type="match status" value="1"/>
</dbReference>
<organism evidence="3 4">
    <name type="scientific">Eutrema salsugineum</name>
    <name type="common">Saltwater cress</name>
    <name type="synonym">Sisymbrium salsugineum</name>
    <dbReference type="NCBI Taxonomy" id="72664"/>
    <lineage>
        <taxon>Eukaryota</taxon>
        <taxon>Viridiplantae</taxon>
        <taxon>Streptophyta</taxon>
        <taxon>Embryophyta</taxon>
        <taxon>Tracheophyta</taxon>
        <taxon>Spermatophyta</taxon>
        <taxon>Magnoliopsida</taxon>
        <taxon>eudicotyledons</taxon>
        <taxon>Gunneridae</taxon>
        <taxon>Pentapetalae</taxon>
        <taxon>rosids</taxon>
        <taxon>malvids</taxon>
        <taxon>Brassicales</taxon>
        <taxon>Brassicaceae</taxon>
        <taxon>Eutremeae</taxon>
        <taxon>Eutrema</taxon>
    </lineage>
</organism>
<dbReference type="InterPro" id="IPR036869">
    <property type="entry name" value="J_dom_sf"/>
</dbReference>